<comment type="caution">
    <text evidence="3">Lacks conserved residue(s) required for the propagation of feature annotation.</text>
</comment>
<dbReference type="Gene3D" id="2.10.50.10">
    <property type="entry name" value="Tumor Necrosis Factor Receptor, subunit A, domain 2"/>
    <property type="match status" value="1"/>
</dbReference>
<keyword evidence="1 3" id="KW-1015">Disulfide bond</keyword>
<organism evidence="7 8">
    <name type="scientific">Labeo rohita</name>
    <name type="common">Indian major carp</name>
    <name type="synonym">Cyprinus rohita</name>
    <dbReference type="NCBI Taxonomy" id="84645"/>
    <lineage>
        <taxon>Eukaryota</taxon>
        <taxon>Metazoa</taxon>
        <taxon>Chordata</taxon>
        <taxon>Craniata</taxon>
        <taxon>Vertebrata</taxon>
        <taxon>Euteleostomi</taxon>
        <taxon>Actinopterygii</taxon>
        <taxon>Neopterygii</taxon>
        <taxon>Teleostei</taxon>
        <taxon>Ostariophysi</taxon>
        <taxon>Cypriniformes</taxon>
        <taxon>Cyprinidae</taxon>
        <taxon>Labeoninae</taxon>
        <taxon>Labeonini</taxon>
        <taxon>Labeo</taxon>
    </lineage>
</organism>
<feature type="domain" description="TNFR-Cys" evidence="6">
    <location>
        <begin position="312"/>
        <end position="352"/>
    </location>
</feature>
<evidence type="ECO:0000313" key="8">
    <source>
        <dbReference type="Proteomes" id="UP000830375"/>
    </source>
</evidence>
<dbReference type="InterPro" id="IPR051586">
    <property type="entry name" value="PKC-binding_NELL"/>
</dbReference>
<feature type="disulfide bond" evidence="3">
    <location>
        <begin position="331"/>
        <end position="344"/>
    </location>
</feature>
<accession>A0ABQ8MWM6</accession>
<dbReference type="PANTHER" id="PTHR24042:SF6">
    <property type="entry name" value="SI:CH211-252F13.5"/>
    <property type="match status" value="1"/>
</dbReference>
<feature type="repeat" description="TNFR-Cys" evidence="3">
    <location>
        <begin position="312"/>
        <end position="352"/>
    </location>
</feature>
<feature type="signal peptide" evidence="5">
    <location>
        <begin position="1"/>
        <end position="21"/>
    </location>
</feature>
<feature type="disulfide bond" evidence="3">
    <location>
        <begin position="334"/>
        <end position="352"/>
    </location>
</feature>
<proteinExistence type="predicted"/>
<dbReference type="InterPro" id="IPR018097">
    <property type="entry name" value="EGF_Ca-bd_CS"/>
</dbReference>
<evidence type="ECO:0000256" key="4">
    <source>
        <dbReference type="SAM" id="Coils"/>
    </source>
</evidence>
<dbReference type="Gene3D" id="2.10.25.10">
    <property type="entry name" value="Laminin"/>
    <property type="match status" value="1"/>
</dbReference>
<feature type="coiled-coil region" evidence="4">
    <location>
        <begin position="198"/>
        <end position="239"/>
    </location>
</feature>
<feature type="repeat" description="TNFR-Cys" evidence="3">
    <location>
        <begin position="408"/>
        <end position="445"/>
    </location>
</feature>
<evidence type="ECO:0000256" key="1">
    <source>
        <dbReference type="ARBA" id="ARBA00023157"/>
    </source>
</evidence>
<evidence type="ECO:0000256" key="2">
    <source>
        <dbReference type="ARBA" id="ARBA00023180"/>
    </source>
</evidence>
<protein>
    <submittedName>
        <fullName evidence="7">Wall-associated receptor kinase-like 17</fullName>
    </submittedName>
</protein>
<sequence length="894" mass="97822">METQRFIFLICLMMCGRDTESTPEICTGAHCQRSPSRSPDHQSRYSIYAPRRPSVPYTVIHPQHSRTGSPKVNPKTITAEVFNPCTGGGCQGSPRTSNNDTKECKGIGCKLPVRMRQDPKQHSCVGDACTTGSDVGRSRLSFVHMQDRAEQVLGEFPELGTRGGPSTGIQLTCDIKPGTNEVHSEDALVLHLHLAKGQDKLVAQLQGQQAEVKQLQNTLREQQNVLQAHQREILDQQRIMFEKMEEVKTQYNLLLDTVKQFSVQGPQGIIESHLDGLQSQVRTFSQEAFTMHKMNMDASVTDVDRPLLSCGSCRADEYCDFSADRPRCEKCTVCPPGFFLVAQCSIHADRICQPHKMNERLEKPKDSKQDRDECLEIPNLCKERNQCLNTPGGFRCSSMSEREAATGICGHSYFYNSEMEECQACTECDSQPMTSPCSALSDAVCASPSESKLSLSWSGNVDLAKGSEFSDKHLHIRGNSDGGLLSCTDGWIVLHQHGLVWVDHNLALKHSCRSFVQACLRLNASEDEARDLSGVRLEQREGKSLQSASVSGATSVEPGHVLYLSLKSATNQCSQDSEDVHLQSSLISPFSLLWLSHDTGAVAMTAQAVASAHYHTNYRPAFRTSSISDPYMVGLTHDNRGVRFRESGTVKFVLQQALYSMGQACISEGFYLLAYVNHNGSSAELTRAFKSGVHYRDTSISLSAATTVDSGDMLTFEILAPAQCNVRYFGDDSGISMLSLVWIPSAVSTALSASVSRKGLPSGAVRNKALFFHQTSEAVPQVALAGSKDHRDFIFREAGTASVALDLRLIHSCSLIKLTLLQQSGSQGVQPAPVAQQIGGHMPEGSVWASVGLRVSFQVRNGTVIFATVDCVRGRINQIAYDAGSSMSILWTAA</sequence>
<evidence type="ECO:0000259" key="6">
    <source>
        <dbReference type="PROSITE" id="PS50050"/>
    </source>
</evidence>
<dbReference type="PROSITE" id="PS50050">
    <property type="entry name" value="TNFR_NGFR_2"/>
    <property type="match status" value="2"/>
</dbReference>
<feature type="disulfide bond" evidence="3">
    <location>
        <begin position="313"/>
        <end position="328"/>
    </location>
</feature>
<reference evidence="7 8" key="1">
    <citation type="submission" date="2022-01" db="EMBL/GenBank/DDBJ databases">
        <title>A high-quality chromosome-level genome assembly of rohu carp, Labeo rohita.</title>
        <authorList>
            <person name="Arick M.A. II"/>
            <person name="Hsu C.-Y."/>
            <person name="Magbanua Z."/>
            <person name="Pechanova O."/>
            <person name="Grover C."/>
            <person name="Miller E."/>
            <person name="Thrash A."/>
            <person name="Ezzel L."/>
            <person name="Alam S."/>
            <person name="Benzie J."/>
            <person name="Hamilton M."/>
            <person name="Karsi A."/>
            <person name="Lawrence M.L."/>
            <person name="Peterson D.G."/>
        </authorList>
    </citation>
    <scope>NUCLEOTIDE SEQUENCE [LARGE SCALE GENOMIC DNA]</scope>
    <source>
        <strain evidence="8">BAU-BD-2019</strain>
        <tissue evidence="7">Blood</tissue>
    </source>
</reference>
<evidence type="ECO:0000313" key="7">
    <source>
        <dbReference type="EMBL" id="KAI2667238.1"/>
    </source>
</evidence>
<keyword evidence="8" id="KW-1185">Reference proteome</keyword>
<comment type="caution">
    <text evidence="7">The sequence shown here is derived from an EMBL/GenBank/DDBJ whole genome shotgun (WGS) entry which is preliminary data.</text>
</comment>
<dbReference type="PROSITE" id="PS01187">
    <property type="entry name" value="EGF_CA"/>
    <property type="match status" value="1"/>
</dbReference>
<evidence type="ECO:0000256" key="5">
    <source>
        <dbReference type="SAM" id="SignalP"/>
    </source>
</evidence>
<keyword evidence="5" id="KW-0732">Signal</keyword>
<keyword evidence="2" id="KW-0325">Glycoprotein</keyword>
<dbReference type="EMBL" id="JACTAM010000002">
    <property type="protein sequence ID" value="KAI2667238.1"/>
    <property type="molecule type" value="Genomic_DNA"/>
</dbReference>
<feature type="domain" description="TNFR-Cys" evidence="6">
    <location>
        <begin position="408"/>
        <end position="445"/>
    </location>
</feature>
<evidence type="ECO:0000256" key="3">
    <source>
        <dbReference type="PROSITE-ProRule" id="PRU00206"/>
    </source>
</evidence>
<gene>
    <name evidence="7" type="ORF">H4Q32_003672</name>
</gene>
<dbReference type="PROSITE" id="PS00652">
    <property type="entry name" value="TNFR_NGFR_1"/>
    <property type="match status" value="2"/>
</dbReference>
<dbReference type="InterPro" id="IPR001368">
    <property type="entry name" value="TNFR/NGFR_Cys_rich_reg"/>
</dbReference>
<keyword evidence="4" id="KW-0175">Coiled coil</keyword>
<name>A0ABQ8MWM6_LABRO</name>
<feature type="chain" id="PRO_5047323383" evidence="5">
    <location>
        <begin position="22"/>
        <end position="894"/>
    </location>
</feature>
<dbReference type="PANTHER" id="PTHR24042">
    <property type="entry name" value="NEL HOMOLOG"/>
    <property type="match status" value="1"/>
</dbReference>
<dbReference type="Proteomes" id="UP000830375">
    <property type="component" value="Unassembled WGS sequence"/>
</dbReference>
<dbReference type="Pfam" id="PF00020">
    <property type="entry name" value="TNFR_c6"/>
    <property type="match status" value="2"/>
</dbReference>
<dbReference type="SMART" id="SM00208">
    <property type="entry name" value="TNFR"/>
    <property type="match status" value="2"/>
</dbReference>